<evidence type="ECO:0000313" key="2">
    <source>
        <dbReference type="Proteomes" id="UP001500298"/>
    </source>
</evidence>
<gene>
    <name evidence="1" type="ORF">GCM10023331_11300</name>
</gene>
<protein>
    <submittedName>
        <fullName evidence="1">Uncharacterized protein</fullName>
    </submittedName>
</protein>
<organism evidence="1 2">
    <name type="scientific">Algivirga pacifica</name>
    <dbReference type="NCBI Taxonomy" id="1162670"/>
    <lineage>
        <taxon>Bacteria</taxon>
        <taxon>Pseudomonadati</taxon>
        <taxon>Bacteroidota</taxon>
        <taxon>Cytophagia</taxon>
        <taxon>Cytophagales</taxon>
        <taxon>Flammeovirgaceae</taxon>
        <taxon>Algivirga</taxon>
    </lineage>
</organism>
<dbReference type="EMBL" id="BAABJX010000020">
    <property type="protein sequence ID" value="GAA4828086.1"/>
    <property type="molecule type" value="Genomic_DNA"/>
</dbReference>
<evidence type="ECO:0000313" key="1">
    <source>
        <dbReference type="EMBL" id="GAA4828086.1"/>
    </source>
</evidence>
<keyword evidence="2" id="KW-1185">Reference proteome</keyword>
<name>A0ABP9D5E6_9BACT</name>
<proteinExistence type="predicted"/>
<accession>A0ABP9D5E6</accession>
<comment type="caution">
    <text evidence="1">The sequence shown here is derived from an EMBL/GenBank/DDBJ whole genome shotgun (WGS) entry which is preliminary data.</text>
</comment>
<sequence>MALLLFINFMFFKPIASGFIQFINANIGPAEKVLVKGKVVQKIDSRMNHVLIVREHNSGITYELNTLGNIVKQRHNKFREEMCVGSLGLLYLKN</sequence>
<dbReference type="Proteomes" id="UP001500298">
    <property type="component" value="Unassembled WGS sequence"/>
</dbReference>
<reference evidence="2" key="1">
    <citation type="journal article" date="2019" name="Int. J. Syst. Evol. Microbiol.">
        <title>The Global Catalogue of Microorganisms (GCM) 10K type strain sequencing project: providing services to taxonomists for standard genome sequencing and annotation.</title>
        <authorList>
            <consortium name="The Broad Institute Genomics Platform"/>
            <consortium name="The Broad Institute Genome Sequencing Center for Infectious Disease"/>
            <person name="Wu L."/>
            <person name="Ma J."/>
        </authorList>
    </citation>
    <scope>NUCLEOTIDE SEQUENCE [LARGE SCALE GENOMIC DNA]</scope>
    <source>
        <strain evidence="2">JCM 18326</strain>
    </source>
</reference>